<dbReference type="GO" id="GO:0004146">
    <property type="term" value="F:dihydrofolate reductase activity"/>
    <property type="evidence" value="ECO:0007669"/>
    <property type="project" value="UniProtKB-EC"/>
</dbReference>
<proteinExistence type="inferred from homology"/>
<dbReference type="GO" id="GO:0046452">
    <property type="term" value="P:dihydrofolate metabolic process"/>
    <property type="evidence" value="ECO:0007669"/>
    <property type="project" value="TreeGrafter"/>
</dbReference>
<dbReference type="EMBL" id="BDQX01000116">
    <property type="protein sequence ID" value="GBG07900.1"/>
    <property type="molecule type" value="Genomic_DNA"/>
</dbReference>
<dbReference type="GO" id="GO:0005829">
    <property type="term" value="C:cytosol"/>
    <property type="evidence" value="ECO:0007669"/>
    <property type="project" value="TreeGrafter"/>
</dbReference>
<dbReference type="Pfam" id="PF00186">
    <property type="entry name" value="DHFR_1"/>
    <property type="match status" value="1"/>
</dbReference>
<keyword evidence="6 8" id="KW-0560">Oxidoreductase</keyword>
<evidence type="ECO:0000256" key="4">
    <source>
        <dbReference type="ARBA" id="ARBA00022563"/>
    </source>
</evidence>
<comment type="pathway">
    <text evidence="1 8">Cofactor biosynthesis; tetrahydrofolate biosynthesis; 5,6,7,8-tetrahydrofolate from 7,8-dihydrofolate: step 1/1.</text>
</comment>
<comment type="similarity">
    <text evidence="2 8">Belongs to the dihydrofolate reductase family.</text>
</comment>
<keyword evidence="5 8" id="KW-0521">NADP</keyword>
<reference evidence="10 11" key="1">
    <citation type="submission" date="2017-08" db="EMBL/GenBank/DDBJ databases">
        <title>Substantial Increase in Enzyme Production by Combined Drug-Resistance Mutations in Paenibacillus agaridevorans.</title>
        <authorList>
            <person name="Tanaka Y."/>
            <person name="Funane K."/>
            <person name="Hosaka T."/>
            <person name="Shiwa Y."/>
            <person name="Fujita N."/>
            <person name="Miyazaki T."/>
            <person name="Yoshikawa H."/>
            <person name="Murakami K."/>
            <person name="Kasahara K."/>
            <person name="Inaoka T."/>
            <person name="Hiraga Y."/>
            <person name="Ochi K."/>
        </authorList>
    </citation>
    <scope>NUCLEOTIDE SEQUENCE [LARGE SCALE GENOMIC DNA]</scope>
    <source>
        <strain evidence="10 11">T-3040</strain>
    </source>
</reference>
<dbReference type="GO" id="GO:0070401">
    <property type="term" value="F:NADP+ binding"/>
    <property type="evidence" value="ECO:0007669"/>
    <property type="project" value="UniProtKB-ARBA"/>
</dbReference>
<evidence type="ECO:0000256" key="8">
    <source>
        <dbReference type="PIRNR" id="PIRNR000194"/>
    </source>
</evidence>
<dbReference type="PIRSF" id="PIRSF000194">
    <property type="entry name" value="DHFR"/>
    <property type="match status" value="1"/>
</dbReference>
<dbReference type="GO" id="GO:0006730">
    <property type="term" value="P:one-carbon metabolic process"/>
    <property type="evidence" value="ECO:0007669"/>
    <property type="project" value="UniProtKB-KW"/>
</dbReference>
<dbReference type="FunFam" id="3.40.430.10:FF:000001">
    <property type="entry name" value="Dihydrofolate reductase"/>
    <property type="match status" value="1"/>
</dbReference>
<protein>
    <recommendedName>
        <fullName evidence="3 8">Dihydrofolate reductase</fullName>
        <ecNumber evidence="3 8">1.5.1.3</ecNumber>
    </recommendedName>
</protein>
<evidence type="ECO:0000313" key="11">
    <source>
        <dbReference type="Proteomes" id="UP000245202"/>
    </source>
</evidence>
<comment type="caution">
    <text evidence="10">The sequence shown here is derived from an EMBL/GenBank/DDBJ whole genome shotgun (WGS) entry which is preliminary data.</text>
</comment>
<dbReference type="SUPFAM" id="SSF53597">
    <property type="entry name" value="Dihydrofolate reductase-like"/>
    <property type="match status" value="1"/>
</dbReference>
<dbReference type="AlphaFoldDB" id="A0A2R5EML2"/>
<evidence type="ECO:0000259" key="9">
    <source>
        <dbReference type="PROSITE" id="PS51330"/>
    </source>
</evidence>
<gene>
    <name evidence="10" type="ORF">PAT3040_02464</name>
</gene>
<evidence type="ECO:0000256" key="6">
    <source>
        <dbReference type="ARBA" id="ARBA00023002"/>
    </source>
</evidence>
<dbReference type="GO" id="GO:0046654">
    <property type="term" value="P:tetrahydrofolate biosynthetic process"/>
    <property type="evidence" value="ECO:0007669"/>
    <property type="project" value="UniProtKB-UniPathway"/>
</dbReference>
<dbReference type="InterPro" id="IPR024072">
    <property type="entry name" value="DHFR-like_dom_sf"/>
</dbReference>
<evidence type="ECO:0000256" key="7">
    <source>
        <dbReference type="ARBA" id="ARBA00025067"/>
    </source>
</evidence>
<keyword evidence="11" id="KW-1185">Reference proteome</keyword>
<evidence type="ECO:0000256" key="3">
    <source>
        <dbReference type="ARBA" id="ARBA00012856"/>
    </source>
</evidence>
<dbReference type="RefSeq" id="WP_108992884.1">
    <property type="nucleotide sequence ID" value="NZ_BDQX01000116.1"/>
</dbReference>
<accession>A0A2R5EML2</accession>
<dbReference type="PROSITE" id="PS51330">
    <property type="entry name" value="DHFR_2"/>
    <property type="match status" value="1"/>
</dbReference>
<dbReference type="EC" id="1.5.1.3" evidence="3 8"/>
<dbReference type="PANTHER" id="PTHR48069:SF3">
    <property type="entry name" value="DIHYDROFOLATE REDUCTASE"/>
    <property type="match status" value="1"/>
</dbReference>
<dbReference type="PRINTS" id="PR00070">
    <property type="entry name" value="DHFR"/>
</dbReference>
<dbReference type="InterPro" id="IPR001796">
    <property type="entry name" value="DHFR_dom"/>
</dbReference>
<dbReference type="UniPathway" id="UPA00077">
    <property type="reaction ID" value="UER00158"/>
</dbReference>
<sequence length="163" mass="18433">MTITLIAAMDRNRTIGKGNAMPWKLPAEMAFFKANTLGKTVLMGRKTFESLGGKPLPNRRNIVLTRQTDLELPGSEIVHSVEEALRLIPEDEELMIIGGSDIYAQFLPYANKILLTEVETEIIGGDAAFPEFNPKEWRRIVGDRKEPDERNAYAFTFVTHERL</sequence>
<comment type="function">
    <text evidence="7 8">Key enzyme in folate metabolism. Catalyzes an essential reaction for de novo glycine and purine synthesis, and for DNA precursor synthesis.</text>
</comment>
<feature type="domain" description="DHFR" evidence="9">
    <location>
        <begin position="2"/>
        <end position="162"/>
    </location>
</feature>
<evidence type="ECO:0000256" key="2">
    <source>
        <dbReference type="ARBA" id="ARBA00009539"/>
    </source>
</evidence>
<organism evidence="10 11">
    <name type="scientific">Paenibacillus agaridevorans</name>
    <dbReference type="NCBI Taxonomy" id="171404"/>
    <lineage>
        <taxon>Bacteria</taxon>
        <taxon>Bacillati</taxon>
        <taxon>Bacillota</taxon>
        <taxon>Bacilli</taxon>
        <taxon>Bacillales</taxon>
        <taxon>Paenibacillaceae</taxon>
        <taxon>Paenibacillus</taxon>
    </lineage>
</organism>
<dbReference type="Gene3D" id="3.40.430.10">
    <property type="entry name" value="Dihydrofolate Reductase, subunit A"/>
    <property type="match status" value="1"/>
</dbReference>
<dbReference type="PANTHER" id="PTHR48069">
    <property type="entry name" value="DIHYDROFOLATE REDUCTASE"/>
    <property type="match status" value="1"/>
</dbReference>
<name>A0A2R5EML2_9BACL</name>
<keyword evidence="4 8" id="KW-0554">One-carbon metabolism</keyword>
<evidence type="ECO:0000256" key="1">
    <source>
        <dbReference type="ARBA" id="ARBA00004903"/>
    </source>
</evidence>
<comment type="catalytic activity">
    <reaction evidence="8">
        <text>(6S)-5,6,7,8-tetrahydrofolate + NADP(+) = 7,8-dihydrofolate + NADPH + H(+)</text>
        <dbReference type="Rhea" id="RHEA:15009"/>
        <dbReference type="ChEBI" id="CHEBI:15378"/>
        <dbReference type="ChEBI" id="CHEBI:57451"/>
        <dbReference type="ChEBI" id="CHEBI:57453"/>
        <dbReference type="ChEBI" id="CHEBI:57783"/>
        <dbReference type="ChEBI" id="CHEBI:58349"/>
        <dbReference type="EC" id="1.5.1.3"/>
    </reaction>
</comment>
<dbReference type="InterPro" id="IPR012259">
    <property type="entry name" value="DHFR"/>
</dbReference>
<dbReference type="GO" id="GO:0046655">
    <property type="term" value="P:folic acid metabolic process"/>
    <property type="evidence" value="ECO:0007669"/>
    <property type="project" value="TreeGrafter"/>
</dbReference>
<evidence type="ECO:0000256" key="5">
    <source>
        <dbReference type="ARBA" id="ARBA00022857"/>
    </source>
</evidence>
<dbReference type="Proteomes" id="UP000245202">
    <property type="component" value="Unassembled WGS sequence"/>
</dbReference>
<evidence type="ECO:0000313" key="10">
    <source>
        <dbReference type="EMBL" id="GBG07900.1"/>
    </source>
</evidence>
<dbReference type="CDD" id="cd00209">
    <property type="entry name" value="DHFR"/>
    <property type="match status" value="1"/>
</dbReference>